<keyword evidence="7" id="KW-1185">Reference proteome</keyword>
<dbReference type="GO" id="GO:1990904">
    <property type="term" value="C:ribonucleoprotein complex"/>
    <property type="evidence" value="ECO:0007669"/>
    <property type="project" value="InterPro"/>
</dbReference>
<feature type="region of interest" description="Disordered" evidence="4">
    <location>
        <begin position="86"/>
        <end position="111"/>
    </location>
</feature>
<dbReference type="Pfam" id="PF00076">
    <property type="entry name" value="RRM_1"/>
    <property type="match status" value="2"/>
</dbReference>
<feature type="region of interest" description="Disordered" evidence="4">
    <location>
        <begin position="1"/>
        <end position="31"/>
    </location>
</feature>
<dbReference type="InterPro" id="IPR000504">
    <property type="entry name" value="RRM_dom"/>
</dbReference>
<feature type="domain" description="RRM" evidence="5">
    <location>
        <begin position="361"/>
        <end position="440"/>
    </location>
</feature>
<reference evidence="6" key="1">
    <citation type="journal article" date="2022" name="G3 (Bethesda)">
        <title>High quality genome of the basidiomycete yeast Dioszegia hungarica PDD-24b-2 isolated from cloud water.</title>
        <authorList>
            <person name="Jarrige D."/>
            <person name="Haridas S."/>
            <person name="Bleykasten-Grosshans C."/>
            <person name="Joly M."/>
            <person name="Nadalig T."/>
            <person name="Sancelme M."/>
            <person name="Vuilleumier S."/>
            <person name="Grigoriev I.V."/>
            <person name="Amato P."/>
            <person name="Bringel F."/>
        </authorList>
    </citation>
    <scope>NUCLEOTIDE SEQUENCE</scope>
    <source>
        <strain evidence="6">PDD-24b-2</strain>
    </source>
</reference>
<evidence type="ECO:0000313" key="7">
    <source>
        <dbReference type="Proteomes" id="UP001164286"/>
    </source>
</evidence>
<evidence type="ECO:0000256" key="1">
    <source>
        <dbReference type="ARBA" id="ARBA00022737"/>
    </source>
</evidence>
<dbReference type="Gene3D" id="3.30.70.330">
    <property type="match status" value="2"/>
</dbReference>
<dbReference type="GeneID" id="77732436"/>
<keyword evidence="2 3" id="KW-0694">RNA-binding</keyword>
<feature type="region of interest" description="Disordered" evidence="4">
    <location>
        <begin position="213"/>
        <end position="232"/>
    </location>
</feature>
<proteinExistence type="predicted"/>
<name>A0AA38HA03_9TREE</name>
<dbReference type="SUPFAM" id="SSF54928">
    <property type="entry name" value="RNA-binding domain, RBD"/>
    <property type="match status" value="1"/>
</dbReference>
<dbReference type="InterPro" id="IPR035979">
    <property type="entry name" value="RBD_domain_sf"/>
</dbReference>
<dbReference type="EMBL" id="JAKWFO010000005">
    <property type="protein sequence ID" value="KAI9636381.1"/>
    <property type="molecule type" value="Genomic_DNA"/>
</dbReference>
<comment type="caution">
    <text evidence="6">The sequence shown here is derived from an EMBL/GenBank/DDBJ whole genome shotgun (WGS) entry which is preliminary data.</text>
</comment>
<dbReference type="Proteomes" id="UP001164286">
    <property type="component" value="Unassembled WGS sequence"/>
</dbReference>
<keyword evidence="1" id="KW-0677">Repeat</keyword>
<feature type="compositionally biased region" description="Pro residues" evidence="4">
    <location>
        <begin position="1"/>
        <end position="17"/>
    </location>
</feature>
<dbReference type="PANTHER" id="PTHR24012">
    <property type="entry name" value="RNA BINDING PROTEIN"/>
    <property type="match status" value="1"/>
</dbReference>
<dbReference type="AlphaFoldDB" id="A0AA38HA03"/>
<evidence type="ECO:0000313" key="6">
    <source>
        <dbReference type="EMBL" id="KAI9636381.1"/>
    </source>
</evidence>
<dbReference type="InterPro" id="IPR012677">
    <property type="entry name" value="Nucleotide-bd_a/b_plait_sf"/>
</dbReference>
<dbReference type="GO" id="GO:0003723">
    <property type="term" value="F:RNA binding"/>
    <property type="evidence" value="ECO:0007669"/>
    <property type="project" value="UniProtKB-UniRule"/>
</dbReference>
<evidence type="ECO:0000259" key="5">
    <source>
        <dbReference type="PROSITE" id="PS50102"/>
    </source>
</evidence>
<feature type="compositionally biased region" description="Low complexity" evidence="4">
    <location>
        <begin position="87"/>
        <end position="100"/>
    </location>
</feature>
<evidence type="ECO:0000256" key="3">
    <source>
        <dbReference type="PROSITE-ProRule" id="PRU00176"/>
    </source>
</evidence>
<protein>
    <recommendedName>
        <fullName evidence="5">RRM domain-containing protein</fullName>
    </recommendedName>
</protein>
<feature type="region of interest" description="Disordered" evidence="4">
    <location>
        <begin position="589"/>
        <end position="640"/>
    </location>
</feature>
<dbReference type="PRINTS" id="PR00961">
    <property type="entry name" value="HUDSXLRNA"/>
</dbReference>
<evidence type="ECO:0000256" key="2">
    <source>
        <dbReference type="ARBA" id="ARBA00022884"/>
    </source>
</evidence>
<sequence length="640" mass="70415">MPPNPLAPSFPFPPSPTPTSSSTSAAWPPPTLSHFTARCDSLSSLASSTFFPVSPPTQVNLPSPAKEEPFDFGAIGESQRVRQFGEGWKSGSSDSLCSSGNGHGQGHGHGLQVELDPPKTPPRSSMASFLDNSADLTPLAPTRTRTPSLPILPSQGILRYGPIPSTGSNDHLMPDFNHLAINPLTQTYDPFFSPPPPSYPVDPRHVPRLSPRMPSLTHHQSVPNLDRSQRRRTGVRFSDELLAYDDDGEEVSPRQGLGLRSLPLVSSGTKKRNVYIHALPSSVTEQALKSYAEVFGKVLSMRVAVEEGKSYDTRRHAFVMLETNEQAGAFMAAIRSKGFPCEYAKEDWQTEYKAREDPTSSNIYVVGLPLDWGKEEVEEYMSQFGRVASLRLLEDKDGNRRGPVLIRFDSRPQAERAIKILNGQSHPGTGEKIQARIADSDNQKDYKKLRTSASADLLLDDRDAPPLEETDDVNYLLTMRDKMARRLQLLNAQISNAAERTLSPQHTFQPSAPPFIPQSYRADIPISSPPTSTSAYTSPQVWRQRHLSSHDYAPWSEHSPIHTYSGGASPYQVAPHASYGYASLPTEQVHGQPWSPARGQSFSAYRPSAGPTYGEAGVHHTKSTPELGRAESTARLLWPN</sequence>
<accession>A0AA38HA03</accession>
<dbReference type="PROSITE" id="PS50102">
    <property type="entry name" value="RRM"/>
    <property type="match status" value="2"/>
</dbReference>
<dbReference type="SMART" id="SM00360">
    <property type="entry name" value="RRM"/>
    <property type="match status" value="2"/>
</dbReference>
<evidence type="ECO:0000256" key="4">
    <source>
        <dbReference type="SAM" id="MobiDB-lite"/>
    </source>
</evidence>
<gene>
    <name evidence="6" type="ORF">MKK02DRAFT_45089</name>
</gene>
<feature type="domain" description="RRM" evidence="5">
    <location>
        <begin position="272"/>
        <end position="346"/>
    </location>
</feature>
<dbReference type="RefSeq" id="XP_052946158.1">
    <property type="nucleotide sequence ID" value="XM_053093231.1"/>
</dbReference>
<organism evidence="6 7">
    <name type="scientific">Dioszegia hungarica</name>
    <dbReference type="NCBI Taxonomy" id="4972"/>
    <lineage>
        <taxon>Eukaryota</taxon>
        <taxon>Fungi</taxon>
        <taxon>Dikarya</taxon>
        <taxon>Basidiomycota</taxon>
        <taxon>Agaricomycotina</taxon>
        <taxon>Tremellomycetes</taxon>
        <taxon>Tremellales</taxon>
        <taxon>Bulleribasidiaceae</taxon>
        <taxon>Dioszegia</taxon>
    </lineage>
</organism>
<dbReference type="InterPro" id="IPR002343">
    <property type="entry name" value="Hud_Sxl_RNA"/>
</dbReference>